<protein>
    <submittedName>
        <fullName evidence="1">Haloacid dehalogenase</fullName>
    </submittedName>
</protein>
<dbReference type="InterPro" id="IPR023214">
    <property type="entry name" value="HAD_sf"/>
</dbReference>
<reference evidence="1" key="1">
    <citation type="journal article" date="2022" name="Int. J. Syst. Evol. Microbiol.">
        <title>Granulimonas faecalis gen. nov., sp. nov., and Leptogranulimonas caecicola gen. nov., sp. nov., novel lactate-producing Atopobiaceae bacteria isolated from mouse intestines, and an emended description of the family Atopobiaceae.</title>
        <authorList>
            <person name="Morinaga K."/>
            <person name="Kusada H."/>
            <person name="Sakamoto S."/>
            <person name="Murakami T."/>
            <person name="Toyoda A."/>
            <person name="Mori H."/>
            <person name="Meng X.Y."/>
            <person name="Takashino M."/>
            <person name="Murotomi K."/>
            <person name="Tamaki H."/>
        </authorList>
    </citation>
    <scope>NUCLEOTIDE SEQUENCE</scope>
    <source>
        <strain evidence="1">OPF53</strain>
    </source>
</reference>
<sequence>MAPQGTGTVRNVVFDMGGVLLRWEPEVYARNVTDNDEDAGLVLEALFKGSAWTLSDAGVFGPETVLMEACHALPERLHGAAAEALRRFPSMQAVIPEVNELGRRLKERGYGVYILSNVSSRFRSELAPRIPLCDVADGALVSAEEHMMKPDPIIFLRFCERFGVEPASCLFVDDTAVNCVGAERAGMHAFHFTGDMDALEAEVAGLS</sequence>
<evidence type="ECO:0000313" key="1">
    <source>
        <dbReference type="EMBL" id="GJM55178.1"/>
    </source>
</evidence>
<dbReference type="InterPro" id="IPR006439">
    <property type="entry name" value="HAD-SF_hydro_IA"/>
</dbReference>
<organism evidence="1 2">
    <name type="scientific">Granulimonas faecalis</name>
    <dbReference type="NCBI Taxonomy" id="2894155"/>
    <lineage>
        <taxon>Bacteria</taxon>
        <taxon>Bacillati</taxon>
        <taxon>Actinomycetota</taxon>
        <taxon>Coriobacteriia</taxon>
        <taxon>Coriobacteriales</taxon>
        <taxon>Kribbibacteriaceae</taxon>
        <taxon>Granulimonas</taxon>
    </lineage>
</organism>
<gene>
    <name evidence="1" type="ORF">ATOP_08330</name>
</gene>
<dbReference type="PANTHER" id="PTHR43611:SF3">
    <property type="entry name" value="FLAVIN MONONUCLEOTIDE HYDROLASE 1, CHLOROPLATIC"/>
    <property type="match status" value="1"/>
</dbReference>
<dbReference type="PANTHER" id="PTHR43611">
    <property type="entry name" value="ALPHA-D-GLUCOSE 1-PHOSPHATE PHOSPHATASE"/>
    <property type="match status" value="1"/>
</dbReference>
<name>A0AAV5B282_9ACTN</name>
<dbReference type="InterPro" id="IPR023198">
    <property type="entry name" value="PGP-like_dom2"/>
</dbReference>
<dbReference type="AlphaFoldDB" id="A0AAV5B282"/>
<proteinExistence type="predicted"/>
<dbReference type="Pfam" id="PF00702">
    <property type="entry name" value="Hydrolase"/>
    <property type="match status" value="1"/>
</dbReference>
<dbReference type="PRINTS" id="PR00413">
    <property type="entry name" value="HADHALOGNASE"/>
</dbReference>
<dbReference type="NCBIfam" id="TIGR01509">
    <property type="entry name" value="HAD-SF-IA-v3"/>
    <property type="match status" value="1"/>
</dbReference>
<dbReference type="Gene3D" id="1.10.150.240">
    <property type="entry name" value="Putative phosphatase, domain 2"/>
    <property type="match status" value="1"/>
</dbReference>
<keyword evidence="2" id="KW-1185">Reference proteome</keyword>
<dbReference type="EMBL" id="BQKC01000001">
    <property type="protein sequence ID" value="GJM55178.1"/>
    <property type="molecule type" value="Genomic_DNA"/>
</dbReference>
<dbReference type="CDD" id="cd02603">
    <property type="entry name" value="HAD_sEH-N_like"/>
    <property type="match status" value="1"/>
</dbReference>
<evidence type="ECO:0000313" key="2">
    <source>
        <dbReference type="Proteomes" id="UP001055025"/>
    </source>
</evidence>
<dbReference type="InterPro" id="IPR036412">
    <property type="entry name" value="HAD-like_sf"/>
</dbReference>
<dbReference type="SFLD" id="SFLDS00003">
    <property type="entry name" value="Haloacid_Dehalogenase"/>
    <property type="match status" value="1"/>
</dbReference>
<accession>A0AAV5B282</accession>
<dbReference type="Gene3D" id="3.40.50.1000">
    <property type="entry name" value="HAD superfamily/HAD-like"/>
    <property type="match status" value="1"/>
</dbReference>
<dbReference type="SUPFAM" id="SSF56784">
    <property type="entry name" value="HAD-like"/>
    <property type="match status" value="1"/>
</dbReference>
<dbReference type="Proteomes" id="UP001055025">
    <property type="component" value="Unassembled WGS sequence"/>
</dbReference>
<dbReference type="SFLD" id="SFLDG01129">
    <property type="entry name" value="C1.5:_HAD__Beta-PGM__Phosphata"/>
    <property type="match status" value="1"/>
</dbReference>
<comment type="caution">
    <text evidence="1">The sequence shown here is derived from an EMBL/GenBank/DDBJ whole genome shotgun (WGS) entry which is preliminary data.</text>
</comment>
<dbReference type="RefSeq" id="WP_135977607.1">
    <property type="nucleotide sequence ID" value="NZ_BQKC01000001.1"/>
</dbReference>